<accession>A0A8H6JPX6</accession>
<keyword evidence="3" id="KW-1185">Reference proteome</keyword>
<organism evidence="2 3">
    <name type="scientific">Colletotrichum sojae</name>
    <dbReference type="NCBI Taxonomy" id="2175907"/>
    <lineage>
        <taxon>Eukaryota</taxon>
        <taxon>Fungi</taxon>
        <taxon>Dikarya</taxon>
        <taxon>Ascomycota</taxon>
        <taxon>Pezizomycotina</taxon>
        <taxon>Sordariomycetes</taxon>
        <taxon>Hypocreomycetidae</taxon>
        <taxon>Glomerellales</taxon>
        <taxon>Glomerellaceae</taxon>
        <taxon>Colletotrichum</taxon>
        <taxon>Colletotrichum orchidearum species complex</taxon>
    </lineage>
</organism>
<comment type="caution">
    <text evidence="2">The sequence shown here is derived from an EMBL/GenBank/DDBJ whole genome shotgun (WGS) entry which is preliminary data.</text>
</comment>
<dbReference type="Proteomes" id="UP000652219">
    <property type="component" value="Unassembled WGS sequence"/>
</dbReference>
<name>A0A8H6JPX6_9PEZI</name>
<proteinExistence type="predicted"/>
<evidence type="ECO:0000313" key="2">
    <source>
        <dbReference type="EMBL" id="KAF6816533.1"/>
    </source>
</evidence>
<dbReference type="AlphaFoldDB" id="A0A8H6JPX6"/>
<reference evidence="2 3" key="1">
    <citation type="journal article" date="2020" name="Phytopathology">
        <title>Genome Sequence Resources of Colletotrichum truncatum, C. plurivorum, C. musicola, and C. sojae: Four Species Pathogenic to Soybean (Glycine max).</title>
        <authorList>
            <person name="Rogerio F."/>
            <person name="Boufleur T.R."/>
            <person name="Ciampi-Guillardi M."/>
            <person name="Sukno S.A."/>
            <person name="Thon M.R."/>
            <person name="Massola Junior N.S."/>
            <person name="Baroncelli R."/>
        </authorList>
    </citation>
    <scope>NUCLEOTIDE SEQUENCE [LARGE SCALE GENOMIC DNA]</scope>
    <source>
        <strain evidence="2 3">LFN0009</strain>
    </source>
</reference>
<feature type="region of interest" description="Disordered" evidence="1">
    <location>
        <begin position="46"/>
        <end position="77"/>
    </location>
</feature>
<evidence type="ECO:0000256" key="1">
    <source>
        <dbReference type="SAM" id="MobiDB-lite"/>
    </source>
</evidence>
<gene>
    <name evidence="2" type="ORF">CSOJ01_02915</name>
</gene>
<sequence>MTCRPHSYSSLNLCYGIAKGVSDIHMGYSDIGIKAAPLPRALSRLKDHQGSLTTTPQGAQDRELLSPRRRCGPRSDTPLCYAEKV</sequence>
<evidence type="ECO:0000313" key="3">
    <source>
        <dbReference type="Proteomes" id="UP000652219"/>
    </source>
</evidence>
<dbReference type="EMBL" id="WIGN01000027">
    <property type="protein sequence ID" value="KAF6816533.1"/>
    <property type="molecule type" value="Genomic_DNA"/>
</dbReference>
<protein>
    <submittedName>
        <fullName evidence="2">Uncharacterized protein</fullName>
    </submittedName>
</protein>